<sequence length="208" mass="21366">MTAETLFGTFGLDNPIVKGHENLSPASYEEVRLSIGGNTALVADLVAYDSLAAGSVAAATPATHRDVKLAVAVDADTQAAGEFIGWNGQIIKPSNTPQPIAGVDWDADVALIDGTQVIMLKRGAFGLVTKMIYTDASDDVLVGIGLSVSGTAGEVRKTVNAFTDGTPLVAELAAAIIQHGMEFVGHADSVAEDVNPGAMGVDVQWGST</sequence>
<dbReference type="EMBL" id="LAZR01005029">
    <property type="protein sequence ID" value="KKN03466.1"/>
    <property type="molecule type" value="Genomic_DNA"/>
</dbReference>
<dbReference type="AlphaFoldDB" id="A0A0F9PQX8"/>
<comment type="caution">
    <text evidence="1">The sequence shown here is derived from an EMBL/GenBank/DDBJ whole genome shotgun (WGS) entry which is preliminary data.</text>
</comment>
<gene>
    <name evidence="1" type="ORF">LCGC14_1107300</name>
</gene>
<accession>A0A0F9PQX8</accession>
<protein>
    <submittedName>
        <fullName evidence="1">Uncharacterized protein</fullName>
    </submittedName>
</protein>
<organism evidence="1">
    <name type="scientific">marine sediment metagenome</name>
    <dbReference type="NCBI Taxonomy" id="412755"/>
    <lineage>
        <taxon>unclassified sequences</taxon>
        <taxon>metagenomes</taxon>
        <taxon>ecological metagenomes</taxon>
    </lineage>
</organism>
<name>A0A0F9PQX8_9ZZZZ</name>
<evidence type="ECO:0000313" key="1">
    <source>
        <dbReference type="EMBL" id="KKN03466.1"/>
    </source>
</evidence>
<proteinExistence type="predicted"/>
<reference evidence="1" key="1">
    <citation type="journal article" date="2015" name="Nature">
        <title>Complex archaea that bridge the gap between prokaryotes and eukaryotes.</title>
        <authorList>
            <person name="Spang A."/>
            <person name="Saw J.H."/>
            <person name="Jorgensen S.L."/>
            <person name="Zaremba-Niedzwiedzka K."/>
            <person name="Martijn J."/>
            <person name="Lind A.E."/>
            <person name="van Eijk R."/>
            <person name="Schleper C."/>
            <person name="Guy L."/>
            <person name="Ettema T.J."/>
        </authorList>
    </citation>
    <scope>NUCLEOTIDE SEQUENCE</scope>
</reference>